<evidence type="ECO:0000313" key="1">
    <source>
        <dbReference type="EMBL" id="MQN82252.1"/>
    </source>
</evidence>
<protein>
    <recommendedName>
        <fullName evidence="3">DUF5675 domain-containing protein</fullName>
    </recommendedName>
</protein>
<evidence type="ECO:0000313" key="2">
    <source>
        <dbReference type="Proteomes" id="UP000480425"/>
    </source>
</evidence>
<dbReference type="RefSeq" id="WP_153126055.1">
    <property type="nucleotide sequence ID" value="NZ_VZCB01000101.1"/>
</dbReference>
<accession>A0A6G1U3V7</accession>
<sequence>MNINIFRRRFTPWSVDGTMLIGGKIFCDTLERPGHCLPAGRYKISLIPVRQMKEVEKKKKKNYERGKYEIVIKPVIQFRLATVPRSPGHRPRFVPGNGPFRLRYKSIILGKSRYTGIVTQTAECYASFCRLLEKYMKLMMNRRHPCHINLYIRDWGVDEIPLKYLLIFQKIPSIRYF</sequence>
<proteinExistence type="predicted"/>
<comment type="caution">
    <text evidence="1">The sequence shown here is derived from an EMBL/GenBank/DDBJ whole genome shotgun (WGS) entry which is preliminary data.</text>
</comment>
<dbReference type="EMBL" id="VZCB01000101">
    <property type="protein sequence ID" value="MQN82252.1"/>
    <property type="molecule type" value="Genomic_DNA"/>
</dbReference>
<organism evidence="1 2">
    <name type="scientific">Segatella copri</name>
    <dbReference type="NCBI Taxonomy" id="165179"/>
    <lineage>
        <taxon>Bacteria</taxon>
        <taxon>Pseudomonadati</taxon>
        <taxon>Bacteroidota</taxon>
        <taxon>Bacteroidia</taxon>
        <taxon>Bacteroidales</taxon>
        <taxon>Prevotellaceae</taxon>
        <taxon>Segatella</taxon>
    </lineage>
</organism>
<dbReference type="AlphaFoldDB" id="A0A6G1U3V7"/>
<name>A0A6G1U3V7_9BACT</name>
<dbReference type="OrthoDB" id="1083257at2"/>
<gene>
    <name evidence="1" type="ORF">F7D73_15170</name>
</gene>
<reference evidence="1 2" key="1">
    <citation type="submission" date="2019-09" db="EMBL/GenBank/DDBJ databases">
        <title>Distinct polysaccharide growth profiles of human intestinal Prevotella copri isolates.</title>
        <authorList>
            <person name="Fehlner-Peach H."/>
            <person name="Magnabosco C."/>
            <person name="Raghavan V."/>
            <person name="Scher J.U."/>
            <person name="Tett A."/>
            <person name="Cox L.M."/>
            <person name="Gottsegen C."/>
            <person name="Watters A."/>
            <person name="Wiltshire- Gordon J.D."/>
            <person name="Segata N."/>
            <person name="Bonneau R."/>
            <person name="Littman D.R."/>
        </authorList>
    </citation>
    <scope>NUCLEOTIDE SEQUENCE [LARGE SCALE GENOMIC DNA]</scope>
    <source>
        <strain evidence="2">iA622</strain>
    </source>
</reference>
<dbReference type="Proteomes" id="UP000480425">
    <property type="component" value="Unassembled WGS sequence"/>
</dbReference>
<evidence type="ECO:0008006" key="3">
    <source>
        <dbReference type="Google" id="ProtNLM"/>
    </source>
</evidence>